<dbReference type="InterPro" id="IPR052030">
    <property type="entry name" value="Peptidase_M20/M20A_hydrolases"/>
</dbReference>
<proteinExistence type="predicted"/>
<dbReference type="EMBL" id="CP102290">
    <property type="protein sequence ID" value="UWP58213.1"/>
    <property type="molecule type" value="Genomic_DNA"/>
</dbReference>
<evidence type="ECO:0000313" key="2">
    <source>
        <dbReference type="EMBL" id="UWP58213.1"/>
    </source>
</evidence>
<dbReference type="Gene3D" id="3.40.630.10">
    <property type="entry name" value="Zn peptidases"/>
    <property type="match status" value="2"/>
</dbReference>
<keyword evidence="3" id="KW-1185">Reference proteome</keyword>
<dbReference type="PIRSF" id="PIRSF005962">
    <property type="entry name" value="Pept_M20D_amidohydro"/>
    <property type="match status" value="1"/>
</dbReference>
<evidence type="ECO:0000259" key="1">
    <source>
        <dbReference type="Pfam" id="PF07687"/>
    </source>
</evidence>
<dbReference type="NCBIfam" id="TIGR01891">
    <property type="entry name" value="amidohydrolases"/>
    <property type="match status" value="1"/>
</dbReference>
<dbReference type="InterPro" id="IPR002933">
    <property type="entry name" value="Peptidase_M20"/>
</dbReference>
<gene>
    <name evidence="2" type="ORF">NQ502_12580</name>
</gene>
<sequence>MTWYENIEHRAAQLQPELESLRMDFHRHPELGWEEYRTSRKIAGLLSGWGYEVISSKEVCGHETGVIGILRCGTSPGPVTALRFDIDALPVCEQEQPEHLPFRNGFQSQNPGVMHACGHDGHVAIGLGCAQLLSEIQTELNGTLKLIFQPSEEGARGALPITQRGWLDDVDYFLAGHIISHELARGEDANVIPGVSSSLATTKANAVFHGRSAHAAHPELGSDVIPAIADAVSAMHAVGGPGFIHTGTIHAGSGRNIIADYGKLELETRAQTTPQNEQLKTQMCLALQSAARKHGVACEIDILGSAPSLESTPQLTEFLRNLYYEKLTLVRPTSFASTEFPASEDAAHMMDRVKSHGGQASFLLFPARIASGLHNSDFDFPMELLSVGTAAFTSAVYAFMHQ</sequence>
<dbReference type="PANTHER" id="PTHR30575">
    <property type="entry name" value="PEPTIDASE M20"/>
    <property type="match status" value="1"/>
</dbReference>
<dbReference type="InterPro" id="IPR036264">
    <property type="entry name" value="Bact_exopeptidase_dim_dom"/>
</dbReference>
<dbReference type="RefSeq" id="WP_049898249.1">
    <property type="nucleotide sequence ID" value="NZ_CABLBR010000021.1"/>
</dbReference>
<dbReference type="PANTHER" id="PTHR30575:SF3">
    <property type="entry name" value="PEPTIDASE M20 DIMERISATION DOMAIN-CONTAINING PROTEIN"/>
    <property type="match status" value="1"/>
</dbReference>
<protein>
    <submittedName>
        <fullName evidence="2">Amidohydrolase</fullName>
    </submittedName>
</protein>
<feature type="domain" description="Peptidase M20 dimerisation" evidence="1">
    <location>
        <begin position="204"/>
        <end position="291"/>
    </location>
</feature>
<dbReference type="InterPro" id="IPR017439">
    <property type="entry name" value="Amidohydrolase"/>
</dbReference>
<evidence type="ECO:0000313" key="3">
    <source>
        <dbReference type="Proteomes" id="UP001060164"/>
    </source>
</evidence>
<dbReference type="SUPFAM" id="SSF55031">
    <property type="entry name" value="Bacterial exopeptidase dimerisation domain"/>
    <property type="match status" value="1"/>
</dbReference>
<dbReference type="InterPro" id="IPR011650">
    <property type="entry name" value="Peptidase_M20_dimer"/>
</dbReference>
<name>A0ABY5VDF6_9FIRM</name>
<organism evidence="2 3">
    <name type="scientific">Ruminococcus gauvreauii</name>
    <dbReference type="NCBI Taxonomy" id="438033"/>
    <lineage>
        <taxon>Bacteria</taxon>
        <taxon>Bacillati</taxon>
        <taxon>Bacillota</taxon>
        <taxon>Clostridia</taxon>
        <taxon>Eubacteriales</taxon>
        <taxon>Oscillospiraceae</taxon>
        <taxon>Ruminococcus</taxon>
    </lineage>
</organism>
<dbReference type="Proteomes" id="UP001060164">
    <property type="component" value="Chromosome"/>
</dbReference>
<dbReference type="Pfam" id="PF07687">
    <property type="entry name" value="M20_dimer"/>
    <property type="match status" value="1"/>
</dbReference>
<reference evidence="2" key="1">
    <citation type="journal article" date="2022" name="Cell">
        <title>Design, construction, and in vivo augmentation of a complex gut microbiome.</title>
        <authorList>
            <person name="Cheng A.G."/>
            <person name="Ho P.Y."/>
            <person name="Aranda-Diaz A."/>
            <person name="Jain S."/>
            <person name="Yu F.B."/>
            <person name="Meng X."/>
            <person name="Wang M."/>
            <person name="Iakiviak M."/>
            <person name="Nagashima K."/>
            <person name="Zhao A."/>
            <person name="Murugkar P."/>
            <person name="Patil A."/>
            <person name="Atabakhsh K."/>
            <person name="Weakley A."/>
            <person name="Yan J."/>
            <person name="Brumbaugh A.R."/>
            <person name="Higginbottom S."/>
            <person name="Dimas A."/>
            <person name="Shiver A.L."/>
            <person name="Deutschbauer A."/>
            <person name="Neff N."/>
            <person name="Sonnenburg J.L."/>
            <person name="Huang K.C."/>
            <person name="Fischbach M.A."/>
        </authorList>
    </citation>
    <scope>NUCLEOTIDE SEQUENCE</scope>
    <source>
        <strain evidence="2">DSM 19829</strain>
    </source>
</reference>
<accession>A0ABY5VDF6</accession>
<dbReference type="Pfam" id="PF01546">
    <property type="entry name" value="Peptidase_M20"/>
    <property type="match status" value="1"/>
</dbReference>
<dbReference type="SUPFAM" id="SSF53187">
    <property type="entry name" value="Zn-dependent exopeptidases"/>
    <property type="match status" value="1"/>
</dbReference>